<organism evidence="12 13">
    <name type="scientific">Silurus asotus</name>
    <name type="common">Amur catfish</name>
    <name type="synonym">Parasilurus asotus</name>
    <dbReference type="NCBI Taxonomy" id="30991"/>
    <lineage>
        <taxon>Eukaryota</taxon>
        <taxon>Metazoa</taxon>
        <taxon>Chordata</taxon>
        <taxon>Craniata</taxon>
        <taxon>Vertebrata</taxon>
        <taxon>Euteleostomi</taxon>
        <taxon>Actinopterygii</taxon>
        <taxon>Neopterygii</taxon>
        <taxon>Teleostei</taxon>
        <taxon>Ostariophysi</taxon>
        <taxon>Siluriformes</taxon>
        <taxon>Siluridae</taxon>
        <taxon>Silurus</taxon>
    </lineage>
</organism>
<evidence type="ECO:0000256" key="4">
    <source>
        <dbReference type="ARBA" id="ARBA00022824"/>
    </source>
</evidence>
<dbReference type="PROSITE" id="PS51847">
    <property type="entry name" value="SMP"/>
    <property type="match status" value="1"/>
</dbReference>
<feature type="compositionally biased region" description="Acidic residues" evidence="9">
    <location>
        <begin position="776"/>
        <end position="792"/>
    </location>
</feature>
<keyword evidence="8 10" id="KW-0472">Membrane</keyword>
<evidence type="ECO:0000256" key="6">
    <source>
        <dbReference type="ARBA" id="ARBA00023055"/>
    </source>
</evidence>
<evidence type="ECO:0000256" key="2">
    <source>
        <dbReference type="ARBA" id="ARBA00022448"/>
    </source>
</evidence>
<dbReference type="GO" id="GO:0005789">
    <property type="term" value="C:endoplasmic reticulum membrane"/>
    <property type="evidence" value="ECO:0007669"/>
    <property type="project" value="UniProtKB-SubCell"/>
</dbReference>
<keyword evidence="6" id="KW-0445">Lipid transport</keyword>
<feature type="domain" description="SMP-LTD" evidence="11">
    <location>
        <begin position="650"/>
        <end position="935"/>
    </location>
</feature>
<evidence type="ECO:0000259" key="11">
    <source>
        <dbReference type="PROSITE" id="PS51847"/>
    </source>
</evidence>
<feature type="transmembrane region" description="Helical" evidence="10">
    <location>
        <begin position="311"/>
        <end position="329"/>
    </location>
</feature>
<keyword evidence="13" id="KW-1185">Reference proteome</keyword>
<dbReference type="EMBL" id="MU551670">
    <property type="protein sequence ID" value="KAI5619177.1"/>
    <property type="molecule type" value="Genomic_DNA"/>
</dbReference>
<feature type="non-terminal residue" evidence="12">
    <location>
        <position position="1"/>
    </location>
</feature>
<gene>
    <name evidence="12" type="ORF">C0J50_21208</name>
</gene>
<sequence length="949" mass="105985">MEDSELFLDADEKGPTTSFSNEKPCGRGSYRPILQSSAFKFPLSSSTPNVLSEPSTSIPDTTAAPLSMSCNIKSSLAFTDKECKESALLRPNPRISLVDSLSMEISRRESEFCHSNSDSKLHLEPWKQLGQLPKVQDAEPLPKTVPSSPTEFRPKPISSSSLLLAGFGDSRRKLSEAMQEPLSKLSKIIGEDSGSPKSQKGDSPVSQGVVAGCIHIRSENGAAGRHKEVRSPLGVCETPLRKPQRELTPGFNSEICCKLGIESSRYEICTYGDVMQVLEIQEHSDRKEVNHPEQKGVKTPPAMCTTSSNPSRWLICVGMLAYSFFVLPLSSYVTGLSLGLACGFMLGLTVVMMLASQQAAATEIPIPSRMDSLLLKSIGTTRRETAKREIQGWMNEMYSYDPESYHPSLCHSVYVTLDGCTLQLSYPRANVPRQAFFNEPTNDTTFVRSCCFQLFNSKVFLLPDILARKRVWNRKYPICIALSEEEQSVEEEEVQEAAEAKTETAEKLKQVEKEADRTTTLYLFGHTGREKEEWYQHFLFASKNKICQEELKPGADIVLSKFTFSYKLFPLVCSGGGSSPGSNDDHAPMQGLKELAGSVREKILLDYNSYIAQFITPGSCSLTPRPCHSEPGSPVDTKRVSKEISEDKTRCGDLAWINALIGRIFWDFLQEKYWADLVAHKIQKKLSKIRLPYFMNELTLSELDLGTCMPQVLSISRPSVNHKGLWLDLEVMYTGSLHMTLETKMNLCKLGQDSCSGAYCITEPSTSVGVSIIADSDEESSSADSSDEEELMPCEPQGPLGDKSIYTGTEEHGRSSTSRKILRFVDKIAKSKYFQKATENEYIKKKFTEVSNTPLLLSVEVQELSGSLAVNIPPPPTDRLWYSFRVPPKLDLRVKPMLGEREVTFTHVTEWIERKLQYEFQEIFVMPNMDDLYLPLMSSGMDNSDMSQN</sequence>
<dbReference type="InterPro" id="IPR019411">
    <property type="entry name" value="MMM1_dom"/>
</dbReference>
<dbReference type="GO" id="GO:0008289">
    <property type="term" value="F:lipid binding"/>
    <property type="evidence" value="ECO:0007669"/>
    <property type="project" value="UniProtKB-KW"/>
</dbReference>
<feature type="region of interest" description="Disordered" evidence="9">
    <location>
        <begin position="776"/>
        <end position="814"/>
    </location>
</feature>
<comment type="caution">
    <text evidence="12">The sequence shown here is derived from an EMBL/GenBank/DDBJ whole genome shotgun (WGS) entry which is preliminary data.</text>
</comment>
<accession>A0AAD5APJ0</accession>
<feature type="region of interest" description="Disordered" evidence="9">
    <location>
        <begin position="285"/>
        <end position="305"/>
    </location>
</feature>
<keyword evidence="3 10" id="KW-0812">Transmembrane</keyword>
<evidence type="ECO:0000256" key="1">
    <source>
        <dbReference type="ARBA" id="ARBA00004586"/>
    </source>
</evidence>
<keyword evidence="4" id="KW-0256">Endoplasmic reticulum</keyword>
<feature type="region of interest" description="Disordered" evidence="9">
    <location>
        <begin position="1"/>
        <end position="29"/>
    </location>
</feature>
<evidence type="ECO:0000313" key="12">
    <source>
        <dbReference type="EMBL" id="KAI5619177.1"/>
    </source>
</evidence>
<dbReference type="PANTHER" id="PTHR13466:SF4">
    <property type="entry name" value="SMP-LTD DOMAIN-CONTAINING PROTEIN"/>
    <property type="match status" value="1"/>
</dbReference>
<evidence type="ECO:0000256" key="8">
    <source>
        <dbReference type="ARBA" id="ARBA00023136"/>
    </source>
</evidence>
<evidence type="ECO:0000256" key="10">
    <source>
        <dbReference type="SAM" id="Phobius"/>
    </source>
</evidence>
<reference evidence="12" key="1">
    <citation type="submission" date="2018-07" db="EMBL/GenBank/DDBJ databases">
        <title>Comparative genomics of catfishes provides insights into carnivory and benthic adaptation.</title>
        <authorList>
            <person name="Zhang Y."/>
            <person name="Wang D."/>
            <person name="Peng Z."/>
            <person name="Zheng S."/>
            <person name="Shao F."/>
            <person name="Tao W."/>
        </authorList>
    </citation>
    <scope>NUCLEOTIDE SEQUENCE</scope>
    <source>
        <strain evidence="12">Chongqing</strain>
    </source>
</reference>
<feature type="transmembrane region" description="Helical" evidence="10">
    <location>
        <begin position="336"/>
        <end position="355"/>
    </location>
</feature>
<keyword evidence="2" id="KW-0813">Transport</keyword>
<dbReference type="AlphaFoldDB" id="A0AAD5APJ0"/>
<protein>
    <submittedName>
        <fullName evidence="12">Testis-expressed protein 2-like isoform X1</fullName>
    </submittedName>
</protein>
<dbReference type="CDD" id="cd21675">
    <property type="entry name" value="SMP_TEX2"/>
    <property type="match status" value="1"/>
</dbReference>
<evidence type="ECO:0000313" key="13">
    <source>
        <dbReference type="Proteomes" id="UP001205998"/>
    </source>
</evidence>
<keyword evidence="7" id="KW-0446">Lipid-binding</keyword>
<evidence type="ECO:0000256" key="3">
    <source>
        <dbReference type="ARBA" id="ARBA00022692"/>
    </source>
</evidence>
<evidence type="ECO:0000256" key="9">
    <source>
        <dbReference type="SAM" id="MobiDB-lite"/>
    </source>
</evidence>
<feature type="region of interest" description="Disordered" evidence="9">
    <location>
        <begin position="43"/>
        <end position="62"/>
    </location>
</feature>
<keyword evidence="5 10" id="KW-1133">Transmembrane helix</keyword>
<feature type="compositionally biased region" description="Basic and acidic residues" evidence="9">
    <location>
        <begin position="285"/>
        <end position="296"/>
    </location>
</feature>
<dbReference type="Pfam" id="PF10296">
    <property type="entry name" value="MMM1"/>
    <property type="match status" value="1"/>
</dbReference>
<name>A0AAD5APJ0_SILAS</name>
<evidence type="ECO:0000256" key="5">
    <source>
        <dbReference type="ARBA" id="ARBA00022989"/>
    </source>
</evidence>
<proteinExistence type="predicted"/>
<feature type="region of interest" description="Disordered" evidence="9">
    <location>
        <begin position="131"/>
        <end position="157"/>
    </location>
</feature>
<dbReference type="InterPro" id="IPR031468">
    <property type="entry name" value="SMP_LBD"/>
</dbReference>
<dbReference type="GO" id="GO:0006869">
    <property type="term" value="P:lipid transport"/>
    <property type="evidence" value="ECO:0007669"/>
    <property type="project" value="UniProtKB-KW"/>
</dbReference>
<dbReference type="PANTHER" id="PTHR13466">
    <property type="entry name" value="TEX2 PROTEIN-RELATED"/>
    <property type="match status" value="1"/>
</dbReference>
<comment type="subcellular location">
    <subcellularLocation>
        <location evidence="1">Endoplasmic reticulum membrane</location>
    </subcellularLocation>
</comment>
<feature type="compositionally biased region" description="Polar residues" evidence="9">
    <location>
        <begin position="43"/>
        <end position="60"/>
    </location>
</feature>
<dbReference type="Proteomes" id="UP001205998">
    <property type="component" value="Unassembled WGS sequence"/>
</dbReference>
<evidence type="ECO:0000256" key="7">
    <source>
        <dbReference type="ARBA" id="ARBA00023121"/>
    </source>
</evidence>